<keyword evidence="4" id="KW-0808">Transferase</keyword>
<evidence type="ECO:0000256" key="4">
    <source>
        <dbReference type="ARBA" id="ARBA00022679"/>
    </source>
</evidence>
<organism evidence="7 8">
    <name type="scientific">Emticicia aquatilis</name>
    <dbReference type="NCBI Taxonomy" id="1537369"/>
    <lineage>
        <taxon>Bacteria</taxon>
        <taxon>Pseudomonadati</taxon>
        <taxon>Bacteroidota</taxon>
        <taxon>Cytophagia</taxon>
        <taxon>Cytophagales</taxon>
        <taxon>Leadbetterellaceae</taxon>
        <taxon>Emticicia</taxon>
    </lineage>
</organism>
<evidence type="ECO:0000313" key="8">
    <source>
        <dbReference type="Proteomes" id="UP000609064"/>
    </source>
</evidence>
<keyword evidence="8" id="KW-1185">Reference proteome</keyword>
<evidence type="ECO:0000256" key="5">
    <source>
        <dbReference type="ARBA" id="ARBA00022842"/>
    </source>
</evidence>
<proteinExistence type="inferred from homology"/>
<evidence type="ECO:0000256" key="2">
    <source>
        <dbReference type="ARBA" id="ARBA00006739"/>
    </source>
</evidence>
<dbReference type="InterPro" id="IPR029044">
    <property type="entry name" value="Nucleotide-diphossugar_trans"/>
</dbReference>
<sequence>MITVIIPALNEEKTIGFVIETTKKSANVTEIIVVDDKSEDRTIEIVKKHGCKVITSTKLGKGTSMKDGVMVAKNEIIAFLDADITTYTENIIDLLTLPIVENKADFVKSYFTRQAGRVTELVAKPLLSILYPEFPVFKQPLSGMIAGKKEHFSKIDFEEGYGVDIGILLDMFQMKVRIEEVNIGHIENRMQSVEALGQMSRQVASVILKKSKNMGFQDLKTYEHIQVIREQMDFALSENLRKLKKIAILDMDNTITRGSFIRTAAIAFDFTEQLQEIGRTQTNPILRTKQIAKLLRGKSLKELLDVADSIKITPNALTLVENLKQSGYIVGIISDSYDCITNHLKNKLGVDFSLANELEFSRSHATGEVKIPSFFLPHQHSICKHDYCKSHALAHICEHYDISLTDTMMIGDGENDICLTNKASVGISFCSTDKRLDRVADYVIKRPDFQEVINYLFKKNA</sequence>
<evidence type="ECO:0000313" key="7">
    <source>
        <dbReference type="EMBL" id="GGD58724.1"/>
    </source>
</evidence>
<dbReference type="InterPro" id="IPR023214">
    <property type="entry name" value="HAD_sf"/>
</dbReference>
<comment type="cofactor">
    <cofactor evidence="1">
        <name>Mg(2+)</name>
        <dbReference type="ChEBI" id="CHEBI:18420"/>
    </cofactor>
</comment>
<comment type="caution">
    <text evidence="7">The sequence shown here is derived from an EMBL/GenBank/DDBJ whole genome shotgun (WGS) entry which is preliminary data.</text>
</comment>
<gene>
    <name evidence="7" type="ORF">GCM10011514_23400</name>
</gene>
<reference evidence="7" key="1">
    <citation type="journal article" date="2014" name="Int. J. Syst. Evol. Microbiol.">
        <title>Complete genome sequence of Corynebacterium casei LMG S-19264T (=DSM 44701T), isolated from a smear-ripened cheese.</title>
        <authorList>
            <consortium name="US DOE Joint Genome Institute (JGI-PGF)"/>
            <person name="Walter F."/>
            <person name="Albersmeier A."/>
            <person name="Kalinowski J."/>
            <person name="Ruckert C."/>
        </authorList>
    </citation>
    <scope>NUCLEOTIDE SEQUENCE</scope>
    <source>
        <strain evidence="7">CGMCC 1.15958</strain>
    </source>
</reference>
<name>A0A916YS89_9BACT</name>
<evidence type="ECO:0000256" key="3">
    <source>
        <dbReference type="ARBA" id="ARBA00022676"/>
    </source>
</evidence>
<dbReference type="Gene3D" id="3.90.550.10">
    <property type="entry name" value="Spore Coat Polysaccharide Biosynthesis Protein SpsA, Chain A"/>
    <property type="match status" value="1"/>
</dbReference>
<dbReference type="PANTHER" id="PTHR48090:SF10">
    <property type="entry name" value="GLUCOSYL-3-PHOSPHOGLYCERATE SYNTHASE"/>
    <property type="match status" value="1"/>
</dbReference>
<dbReference type="Proteomes" id="UP000609064">
    <property type="component" value="Unassembled WGS sequence"/>
</dbReference>
<comment type="similarity">
    <text evidence="2">Belongs to the glycosyltransferase 2 family.</text>
</comment>
<keyword evidence="5" id="KW-0460">Magnesium</keyword>
<evidence type="ECO:0000259" key="6">
    <source>
        <dbReference type="Pfam" id="PF00535"/>
    </source>
</evidence>
<keyword evidence="3" id="KW-0328">Glycosyltransferase</keyword>
<protein>
    <recommendedName>
        <fullName evidence="6">Glycosyltransferase 2-like domain-containing protein</fullName>
    </recommendedName>
</protein>
<dbReference type="Pfam" id="PF00702">
    <property type="entry name" value="Hydrolase"/>
    <property type="match status" value="1"/>
</dbReference>
<dbReference type="InterPro" id="IPR001173">
    <property type="entry name" value="Glyco_trans_2-like"/>
</dbReference>
<feature type="domain" description="Glycosyltransferase 2-like" evidence="6">
    <location>
        <begin position="3"/>
        <end position="96"/>
    </location>
</feature>
<dbReference type="InterPro" id="IPR036412">
    <property type="entry name" value="HAD-like_sf"/>
</dbReference>
<dbReference type="SUPFAM" id="SSF53448">
    <property type="entry name" value="Nucleotide-diphospho-sugar transferases"/>
    <property type="match status" value="1"/>
</dbReference>
<dbReference type="NCBIfam" id="TIGR01488">
    <property type="entry name" value="HAD-SF-IB"/>
    <property type="match status" value="1"/>
</dbReference>
<dbReference type="Pfam" id="PF00535">
    <property type="entry name" value="Glycos_transf_2"/>
    <property type="match status" value="1"/>
</dbReference>
<dbReference type="GO" id="GO:0016757">
    <property type="term" value="F:glycosyltransferase activity"/>
    <property type="evidence" value="ECO:0007669"/>
    <property type="project" value="UniProtKB-KW"/>
</dbReference>
<reference evidence="7" key="2">
    <citation type="submission" date="2020-09" db="EMBL/GenBank/DDBJ databases">
        <authorList>
            <person name="Sun Q."/>
            <person name="Zhou Y."/>
        </authorList>
    </citation>
    <scope>NUCLEOTIDE SEQUENCE</scope>
    <source>
        <strain evidence="7">CGMCC 1.15958</strain>
    </source>
</reference>
<accession>A0A916YS89</accession>
<dbReference type="CDD" id="cd04179">
    <property type="entry name" value="DPM_DPG-synthase_like"/>
    <property type="match status" value="1"/>
</dbReference>
<dbReference type="AlphaFoldDB" id="A0A916YS89"/>
<dbReference type="InterPro" id="IPR050256">
    <property type="entry name" value="Glycosyltransferase_2"/>
</dbReference>
<evidence type="ECO:0000256" key="1">
    <source>
        <dbReference type="ARBA" id="ARBA00001946"/>
    </source>
</evidence>
<dbReference type="PANTHER" id="PTHR48090">
    <property type="entry name" value="UNDECAPRENYL-PHOSPHATE 4-DEOXY-4-FORMAMIDO-L-ARABINOSE TRANSFERASE-RELATED"/>
    <property type="match status" value="1"/>
</dbReference>
<dbReference type="SUPFAM" id="SSF56784">
    <property type="entry name" value="HAD-like"/>
    <property type="match status" value="1"/>
</dbReference>
<dbReference type="RefSeq" id="WP_188766269.1">
    <property type="nucleotide sequence ID" value="NZ_BMKK01000004.1"/>
</dbReference>
<dbReference type="Gene3D" id="3.40.50.1000">
    <property type="entry name" value="HAD superfamily/HAD-like"/>
    <property type="match status" value="1"/>
</dbReference>
<dbReference type="EMBL" id="BMKK01000004">
    <property type="protein sequence ID" value="GGD58724.1"/>
    <property type="molecule type" value="Genomic_DNA"/>
</dbReference>